<evidence type="ECO:0000259" key="14">
    <source>
        <dbReference type="Pfam" id="PF00224"/>
    </source>
</evidence>
<keyword evidence="16" id="KW-1185">Reference proteome</keyword>
<dbReference type="EMBL" id="JABFAD010000013">
    <property type="protein sequence ID" value="MBA0817122.1"/>
    <property type="molecule type" value="Genomic_DNA"/>
</dbReference>
<evidence type="ECO:0000256" key="10">
    <source>
        <dbReference type="ARBA" id="ARBA00022842"/>
    </source>
</evidence>
<dbReference type="Gene3D" id="2.40.33.10">
    <property type="entry name" value="PK beta-barrel domain-like"/>
    <property type="match status" value="1"/>
</dbReference>
<dbReference type="PANTHER" id="PTHR11817">
    <property type="entry name" value="PYRUVATE KINASE"/>
    <property type="match status" value="1"/>
</dbReference>
<keyword evidence="5 13" id="KW-0808">Transferase</keyword>
<evidence type="ECO:0000313" key="15">
    <source>
        <dbReference type="EMBL" id="MBA0817122.1"/>
    </source>
</evidence>
<evidence type="ECO:0000256" key="13">
    <source>
        <dbReference type="RuleBase" id="RU000504"/>
    </source>
</evidence>
<evidence type="ECO:0000256" key="6">
    <source>
        <dbReference type="ARBA" id="ARBA00022723"/>
    </source>
</evidence>
<dbReference type="GO" id="GO:0005524">
    <property type="term" value="F:ATP binding"/>
    <property type="evidence" value="ECO:0007669"/>
    <property type="project" value="UniProtKB-KW"/>
</dbReference>
<comment type="cofactor">
    <cofactor evidence="1">
        <name>K(+)</name>
        <dbReference type="ChEBI" id="CHEBI:29103"/>
    </cofactor>
</comment>
<dbReference type="SUPFAM" id="SSF50800">
    <property type="entry name" value="PK beta-barrel domain-like"/>
    <property type="match status" value="1"/>
</dbReference>
<dbReference type="GO" id="GO:0016301">
    <property type="term" value="F:kinase activity"/>
    <property type="evidence" value="ECO:0007669"/>
    <property type="project" value="UniProtKB-KW"/>
</dbReference>
<evidence type="ECO:0000256" key="7">
    <source>
        <dbReference type="ARBA" id="ARBA00022741"/>
    </source>
</evidence>
<keyword evidence="6" id="KW-0479">Metal-binding</keyword>
<sequence length="235" mass="25949">MNNDVAIRSVVMESKPKTKIVCTLGPSCRSVPMIEKLLKAGLNVARFNFSHGSHDYHQETLDNLRAAMINTGIFCAVMLDTKGPEIRTGFLKDGKVQLKQGEEITITTDYDIKGDEKLISMSYKKLAEDVKPGMVILCADGTISFTVLSCDLEKGLVHCRCENSAVLGERKNVNLPGVVVDLPTLTDKDKEDILQWGVPNKIDMIALSFVRKGSDLVEVRKVLGEHSKNILLMSK</sequence>
<name>A0A7J9I4R6_9ROSI</name>
<dbReference type="AlphaFoldDB" id="A0A7J9I4R6"/>
<proteinExistence type="inferred from homology"/>
<evidence type="ECO:0000256" key="3">
    <source>
        <dbReference type="ARBA" id="ARBA00008663"/>
    </source>
</evidence>
<comment type="catalytic activity">
    <reaction evidence="13">
        <text>pyruvate + ATP = phosphoenolpyruvate + ADP + H(+)</text>
        <dbReference type="Rhea" id="RHEA:18157"/>
        <dbReference type="ChEBI" id="CHEBI:15361"/>
        <dbReference type="ChEBI" id="CHEBI:15378"/>
        <dbReference type="ChEBI" id="CHEBI:30616"/>
        <dbReference type="ChEBI" id="CHEBI:58702"/>
        <dbReference type="ChEBI" id="CHEBI:456216"/>
        <dbReference type="EC" id="2.7.1.40"/>
    </reaction>
</comment>
<dbReference type="InterPro" id="IPR015806">
    <property type="entry name" value="Pyrv_Knase_insert_dom_sf"/>
</dbReference>
<feature type="domain" description="Pyruvate kinase barrel" evidence="14">
    <location>
        <begin position="17"/>
        <end position="235"/>
    </location>
</feature>
<evidence type="ECO:0000256" key="11">
    <source>
        <dbReference type="ARBA" id="ARBA00023152"/>
    </source>
</evidence>
<organism evidence="15 16">
    <name type="scientific">Gossypium harknessii</name>
    <dbReference type="NCBI Taxonomy" id="34285"/>
    <lineage>
        <taxon>Eukaryota</taxon>
        <taxon>Viridiplantae</taxon>
        <taxon>Streptophyta</taxon>
        <taxon>Embryophyta</taxon>
        <taxon>Tracheophyta</taxon>
        <taxon>Spermatophyta</taxon>
        <taxon>Magnoliopsida</taxon>
        <taxon>eudicotyledons</taxon>
        <taxon>Gunneridae</taxon>
        <taxon>Pentapetalae</taxon>
        <taxon>rosids</taxon>
        <taxon>malvids</taxon>
        <taxon>Malvales</taxon>
        <taxon>Malvaceae</taxon>
        <taxon>Malvoideae</taxon>
        <taxon>Gossypium</taxon>
    </lineage>
</organism>
<dbReference type="InterPro" id="IPR011037">
    <property type="entry name" value="Pyrv_Knase-like_insert_dom_sf"/>
</dbReference>
<dbReference type="OrthoDB" id="108365at2759"/>
<keyword evidence="11 13" id="KW-0324">Glycolysis</keyword>
<dbReference type="Gene3D" id="3.20.20.60">
    <property type="entry name" value="Phosphoenolpyruvate-binding domains"/>
    <property type="match status" value="1"/>
</dbReference>
<evidence type="ECO:0000313" key="16">
    <source>
        <dbReference type="Proteomes" id="UP000593560"/>
    </source>
</evidence>
<keyword evidence="8 13" id="KW-0418">Kinase</keyword>
<gene>
    <name evidence="15" type="ORF">Gohar_001709</name>
</gene>
<evidence type="ECO:0000256" key="9">
    <source>
        <dbReference type="ARBA" id="ARBA00022840"/>
    </source>
</evidence>
<dbReference type="UniPathway" id="UPA00109">
    <property type="reaction ID" value="UER00188"/>
</dbReference>
<keyword evidence="9" id="KW-0067">ATP-binding</keyword>
<dbReference type="PRINTS" id="PR01050">
    <property type="entry name" value="PYRUVTKNASE"/>
</dbReference>
<evidence type="ECO:0000256" key="2">
    <source>
        <dbReference type="ARBA" id="ARBA00004997"/>
    </source>
</evidence>
<dbReference type="InterPro" id="IPR015793">
    <property type="entry name" value="Pyrv_Knase_brl"/>
</dbReference>
<keyword evidence="7" id="KW-0547">Nucleotide-binding</keyword>
<comment type="similarity">
    <text evidence="3 13">Belongs to the pyruvate kinase family.</text>
</comment>
<dbReference type="GO" id="GO:0000287">
    <property type="term" value="F:magnesium ion binding"/>
    <property type="evidence" value="ECO:0007669"/>
    <property type="project" value="InterPro"/>
</dbReference>
<dbReference type="Pfam" id="PF00224">
    <property type="entry name" value="PK"/>
    <property type="match status" value="1"/>
</dbReference>
<dbReference type="InterPro" id="IPR001697">
    <property type="entry name" value="Pyr_Knase"/>
</dbReference>
<dbReference type="GO" id="GO:0030955">
    <property type="term" value="F:potassium ion binding"/>
    <property type="evidence" value="ECO:0007669"/>
    <property type="project" value="InterPro"/>
</dbReference>
<dbReference type="Proteomes" id="UP000593560">
    <property type="component" value="Unassembled WGS sequence"/>
</dbReference>
<dbReference type="InterPro" id="IPR040442">
    <property type="entry name" value="Pyrv_kinase-like_dom_sf"/>
</dbReference>
<dbReference type="SUPFAM" id="SSF51621">
    <property type="entry name" value="Phosphoenolpyruvate/pyruvate domain"/>
    <property type="match status" value="1"/>
</dbReference>
<evidence type="ECO:0000256" key="4">
    <source>
        <dbReference type="ARBA" id="ARBA00012142"/>
    </source>
</evidence>
<evidence type="ECO:0000256" key="1">
    <source>
        <dbReference type="ARBA" id="ARBA00001958"/>
    </source>
</evidence>
<reference evidence="15 16" key="1">
    <citation type="journal article" date="2019" name="Genome Biol. Evol.">
        <title>Insights into the evolution of the New World diploid cottons (Gossypium, subgenus Houzingenia) based on genome sequencing.</title>
        <authorList>
            <person name="Grover C.E."/>
            <person name="Arick M.A. 2nd"/>
            <person name="Thrash A."/>
            <person name="Conover J.L."/>
            <person name="Sanders W.S."/>
            <person name="Peterson D.G."/>
            <person name="Frelichowski J.E."/>
            <person name="Scheffler J.A."/>
            <person name="Scheffler B.E."/>
            <person name="Wendel J.F."/>
        </authorList>
    </citation>
    <scope>NUCLEOTIDE SEQUENCE [LARGE SCALE GENOMIC DNA]</scope>
    <source>
        <strain evidence="15">0</strain>
        <tissue evidence="15">Leaf</tissue>
    </source>
</reference>
<keyword evidence="12" id="KW-0670">Pyruvate</keyword>
<comment type="caution">
    <text evidence="15">The sequence shown here is derived from an EMBL/GenBank/DDBJ whole genome shotgun (WGS) entry which is preliminary data.</text>
</comment>
<evidence type="ECO:0000256" key="12">
    <source>
        <dbReference type="ARBA" id="ARBA00023317"/>
    </source>
</evidence>
<evidence type="ECO:0000256" key="8">
    <source>
        <dbReference type="ARBA" id="ARBA00022777"/>
    </source>
</evidence>
<evidence type="ECO:0000256" key="5">
    <source>
        <dbReference type="ARBA" id="ARBA00022679"/>
    </source>
</evidence>
<dbReference type="GO" id="GO:0004743">
    <property type="term" value="F:pyruvate kinase activity"/>
    <property type="evidence" value="ECO:0007669"/>
    <property type="project" value="UniProtKB-EC"/>
</dbReference>
<dbReference type="EC" id="2.7.1.40" evidence="4 13"/>
<protein>
    <recommendedName>
        <fullName evidence="4 13">Pyruvate kinase</fullName>
        <ecNumber evidence="4 13">2.7.1.40</ecNumber>
    </recommendedName>
</protein>
<accession>A0A7J9I4R6</accession>
<feature type="non-terminal residue" evidence="15">
    <location>
        <position position="1"/>
    </location>
</feature>
<keyword evidence="10 13" id="KW-0460">Magnesium</keyword>
<comment type="pathway">
    <text evidence="2 13">Carbohydrate degradation; glycolysis; pyruvate from D-glyceraldehyde 3-phosphate: step 5/5.</text>
</comment>
<dbReference type="InterPro" id="IPR015813">
    <property type="entry name" value="Pyrv/PenolPyrv_kinase-like_dom"/>
</dbReference>